<dbReference type="InterPro" id="IPR055348">
    <property type="entry name" value="DctQ"/>
</dbReference>
<keyword evidence="6 9" id="KW-1133">Transmembrane helix</keyword>
<evidence type="ECO:0000256" key="6">
    <source>
        <dbReference type="ARBA" id="ARBA00022989"/>
    </source>
</evidence>
<organism evidence="11 12">
    <name type="scientific">Pseudorhodoferax aquiterrae</name>
    <dbReference type="NCBI Taxonomy" id="747304"/>
    <lineage>
        <taxon>Bacteria</taxon>
        <taxon>Pseudomonadati</taxon>
        <taxon>Pseudomonadota</taxon>
        <taxon>Betaproteobacteria</taxon>
        <taxon>Burkholderiales</taxon>
        <taxon>Comamonadaceae</taxon>
    </lineage>
</organism>
<comment type="function">
    <text evidence="9">Part of the tripartite ATP-independent periplasmic (TRAP) transport system.</text>
</comment>
<evidence type="ECO:0000256" key="8">
    <source>
        <dbReference type="ARBA" id="ARBA00038436"/>
    </source>
</evidence>
<dbReference type="InterPro" id="IPR007387">
    <property type="entry name" value="TRAP_DctQ"/>
</dbReference>
<comment type="caution">
    <text evidence="11">The sequence shown here is derived from an EMBL/GenBank/DDBJ whole genome shotgun (WGS) entry which is preliminary data.</text>
</comment>
<keyword evidence="3" id="KW-1003">Cell membrane</keyword>
<accession>A0ABQ3G0K8</accession>
<evidence type="ECO:0000259" key="10">
    <source>
        <dbReference type="Pfam" id="PF04290"/>
    </source>
</evidence>
<feature type="transmembrane region" description="Helical" evidence="9">
    <location>
        <begin position="127"/>
        <end position="148"/>
    </location>
</feature>
<proteinExistence type="inferred from homology"/>
<keyword evidence="2 9" id="KW-0813">Transport</keyword>
<reference evidence="12" key="1">
    <citation type="journal article" date="2019" name="Int. J. Syst. Evol. Microbiol.">
        <title>The Global Catalogue of Microorganisms (GCM) 10K type strain sequencing project: providing services to taxonomists for standard genome sequencing and annotation.</title>
        <authorList>
            <consortium name="The Broad Institute Genomics Platform"/>
            <consortium name="The Broad Institute Genome Sequencing Center for Infectious Disease"/>
            <person name="Wu L."/>
            <person name="Ma J."/>
        </authorList>
    </citation>
    <scope>NUCLEOTIDE SEQUENCE [LARGE SCALE GENOMIC DNA]</scope>
    <source>
        <strain evidence="12">KCTC 23314</strain>
    </source>
</reference>
<evidence type="ECO:0000256" key="7">
    <source>
        <dbReference type="ARBA" id="ARBA00023136"/>
    </source>
</evidence>
<evidence type="ECO:0000256" key="1">
    <source>
        <dbReference type="ARBA" id="ARBA00004429"/>
    </source>
</evidence>
<evidence type="ECO:0000313" key="11">
    <source>
        <dbReference type="EMBL" id="GHC79138.1"/>
    </source>
</evidence>
<protein>
    <recommendedName>
        <fullName evidence="9">TRAP transporter small permease protein</fullName>
    </recommendedName>
</protein>
<comment type="subunit">
    <text evidence="9">The complex comprises the extracytoplasmic solute receptor protein and the two transmembrane proteins.</text>
</comment>
<dbReference type="PANTHER" id="PTHR35011">
    <property type="entry name" value="2,3-DIKETO-L-GULONATE TRAP TRANSPORTER SMALL PERMEASE PROTEIN YIAM"/>
    <property type="match status" value="1"/>
</dbReference>
<dbReference type="Proteomes" id="UP000626210">
    <property type="component" value="Unassembled WGS sequence"/>
</dbReference>
<evidence type="ECO:0000256" key="5">
    <source>
        <dbReference type="ARBA" id="ARBA00022692"/>
    </source>
</evidence>
<name>A0ABQ3G0K8_9BURK</name>
<feature type="domain" description="Tripartite ATP-independent periplasmic transporters DctQ component" evidence="10">
    <location>
        <begin position="23"/>
        <end position="152"/>
    </location>
</feature>
<keyword evidence="5 9" id="KW-0812">Transmembrane</keyword>
<dbReference type="RefSeq" id="WP_308433164.1">
    <property type="nucleotide sequence ID" value="NZ_BMYK01000004.1"/>
</dbReference>
<dbReference type="PANTHER" id="PTHR35011:SF2">
    <property type="entry name" value="2,3-DIKETO-L-GULONATE TRAP TRANSPORTER SMALL PERMEASE PROTEIN YIAM"/>
    <property type="match status" value="1"/>
</dbReference>
<keyword evidence="12" id="KW-1185">Reference proteome</keyword>
<evidence type="ECO:0000256" key="4">
    <source>
        <dbReference type="ARBA" id="ARBA00022519"/>
    </source>
</evidence>
<keyword evidence="7 9" id="KW-0472">Membrane</keyword>
<comment type="subcellular location">
    <subcellularLocation>
        <location evidence="1 9">Cell inner membrane</location>
        <topology evidence="1 9">Multi-pass membrane protein</topology>
    </subcellularLocation>
</comment>
<evidence type="ECO:0000256" key="2">
    <source>
        <dbReference type="ARBA" id="ARBA00022448"/>
    </source>
</evidence>
<feature type="transmembrane region" description="Helical" evidence="9">
    <location>
        <begin position="86"/>
        <end position="107"/>
    </location>
</feature>
<feature type="transmembrane region" description="Helical" evidence="9">
    <location>
        <begin position="12"/>
        <end position="35"/>
    </location>
</feature>
<keyword evidence="4 9" id="KW-0997">Cell inner membrane</keyword>
<evidence type="ECO:0000313" key="12">
    <source>
        <dbReference type="Proteomes" id="UP000626210"/>
    </source>
</evidence>
<comment type="similarity">
    <text evidence="8 9">Belongs to the TRAP transporter small permease family.</text>
</comment>
<gene>
    <name evidence="11" type="ORF">GCM10007320_20180</name>
</gene>
<dbReference type="EMBL" id="BMYK01000004">
    <property type="protein sequence ID" value="GHC79138.1"/>
    <property type="molecule type" value="Genomic_DNA"/>
</dbReference>
<evidence type="ECO:0000256" key="9">
    <source>
        <dbReference type="RuleBase" id="RU369079"/>
    </source>
</evidence>
<sequence length="176" mass="19625">MQRAIDGLFKGLQWLMVICMAVMVVLVFGNVVMRYGFNSGLLLSEELSRWLFVWMTFLGAVVALNERAHLGTDSLISRLPPGGKKLCLLLTLLLMLFLTWLVFRGSYEQVKINWASTSAVMEASMGYFYASGLVFSVLSVPVLLLQLFRLVTGRMSEAELVNITENEDVPHGDAKA</sequence>
<feature type="transmembrane region" description="Helical" evidence="9">
    <location>
        <begin position="47"/>
        <end position="65"/>
    </location>
</feature>
<evidence type="ECO:0000256" key="3">
    <source>
        <dbReference type="ARBA" id="ARBA00022475"/>
    </source>
</evidence>
<dbReference type="Pfam" id="PF04290">
    <property type="entry name" value="DctQ"/>
    <property type="match status" value="1"/>
</dbReference>